<comment type="caution">
    <text evidence="2">The sequence shown here is derived from an EMBL/GenBank/DDBJ whole genome shotgun (WGS) entry which is preliminary data.</text>
</comment>
<dbReference type="Proteomes" id="UP000641646">
    <property type="component" value="Unassembled WGS sequence"/>
</dbReference>
<protein>
    <submittedName>
        <fullName evidence="2">Uncharacterized protein</fullName>
    </submittedName>
</protein>
<feature type="transmembrane region" description="Helical" evidence="1">
    <location>
        <begin position="112"/>
        <end position="135"/>
    </location>
</feature>
<feature type="transmembrane region" description="Helical" evidence="1">
    <location>
        <begin position="287"/>
        <end position="306"/>
    </location>
</feature>
<keyword evidence="1" id="KW-0812">Transmembrane</keyword>
<keyword evidence="3" id="KW-1185">Reference proteome</keyword>
<feature type="transmembrane region" description="Helical" evidence="1">
    <location>
        <begin position="21"/>
        <end position="39"/>
    </location>
</feature>
<feature type="transmembrane region" description="Helical" evidence="1">
    <location>
        <begin position="87"/>
        <end position="105"/>
    </location>
</feature>
<dbReference type="EMBL" id="JACJPW010000005">
    <property type="protein sequence ID" value="MBD2180096.1"/>
    <property type="molecule type" value="Genomic_DNA"/>
</dbReference>
<proteinExistence type="predicted"/>
<feature type="transmembrane region" description="Helical" evidence="1">
    <location>
        <begin position="390"/>
        <end position="409"/>
    </location>
</feature>
<name>A0A926ZGR7_9CYAN</name>
<feature type="transmembrane region" description="Helical" evidence="1">
    <location>
        <begin position="180"/>
        <end position="203"/>
    </location>
</feature>
<keyword evidence="1" id="KW-0472">Membrane</keyword>
<evidence type="ECO:0000313" key="3">
    <source>
        <dbReference type="Proteomes" id="UP000641646"/>
    </source>
</evidence>
<sequence length="575" mass="65399">MLVKRLHQSLTDPIAKPSKNKIIFWLTLSLIFAAIYAFQGLQKGFASEYVVQDDARQYVFFLQRFTDPELLPNDLIADYYQSVTPTGYLALFWLMVHLGMPALLLSKLLPMVLGLITTAYLFGVCMQILPLPVAGFLSTLLMNQSLWMKDDLVSATPRAFLYPLFTAFLYYLLRRSQLACLVTIALQGLFYPLVVLVSLLVLFLRLLDWEKGLPRLSGNRKDYVFFTLALGVAFLSILPSVLTSAKYGPTVTGSVARTLPEFLPKGRSKFFHSNFFLFWLNGKDSGLLPWLKPQAILVGFAFPILLRYRFPLISHLKNNLKVLPQVILASLVMFFAAHLLLFKLYCPSRYSEHTLRIVLAIAGGLALTLMLDAVLNSFITDKQNRKEKPWQLWITGAIAAALILHPHFLKNFPITAYKTGNSQAIYEFFKAQPKDITIATLEGEANFIPTFSKRSILVGSEYSLPYHTKYYAQMRQRSIDLINAQYTLNPEEVKSFIQKYGIDFWLIADLAFTPEHITKNPWLMQYQPVAKEAIQRLEQGIYPAVAEVAQQCSVLQTNYLFVMPAECIVKALSRY</sequence>
<dbReference type="AlphaFoldDB" id="A0A926ZGR7"/>
<reference evidence="2" key="1">
    <citation type="journal article" date="2015" name="ISME J.">
        <title>Draft Genome Sequence of Streptomyces incarnatus NRRL8089, which Produces the Nucleoside Antibiotic Sinefungin.</title>
        <authorList>
            <person name="Oshima K."/>
            <person name="Hattori M."/>
            <person name="Shimizu H."/>
            <person name="Fukuda K."/>
            <person name="Nemoto M."/>
            <person name="Inagaki K."/>
            <person name="Tamura T."/>
        </authorList>
    </citation>
    <scope>NUCLEOTIDE SEQUENCE</scope>
    <source>
        <strain evidence="2">FACHB-1375</strain>
    </source>
</reference>
<evidence type="ECO:0000256" key="1">
    <source>
        <dbReference type="SAM" id="Phobius"/>
    </source>
</evidence>
<feature type="transmembrane region" description="Helical" evidence="1">
    <location>
        <begin position="326"/>
        <end position="345"/>
    </location>
</feature>
<evidence type="ECO:0000313" key="2">
    <source>
        <dbReference type="EMBL" id="MBD2180096.1"/>
    </source>
</evidence>
<feature type="transmembrane region" description="Helical" evidence="1">
    <location>
        <begin position="357"/>
        <end position="378"/>
    </location>
</feature>
<dbReference type="RefSeq" id="WP_190461953.1">
    <property type="nucleotide sequence ID" value="NZ_JACJPW010000005.1"/>
</dbReference>
<feature type="transmembrane region" description="Helical" evidence="1">
    <location>
        <begin position="223"/>
        <end position="242"/>
    </location>
</feature>
<reference evidence="2" key="2">
    <citation type="submission" date="2020-08" db="EMBL/GenBank/DDBJ databases">
        <authorList>
            <person name="Chen M."/>
            <person name="Teng W."/>
            <person name="Zhao L."/>
            <person name="Hu C."/>
            <person name="Zhou Y."/>
            <person name="Han B."/>
            <person name="Song L."/>
            <person name="Shu W."/>
        </authorList>
    </citation>
    <scope>NUCLEOTIDE SEQUENCE</scope>
    <source>
        <strain evidence="2">FACHB-1375</strain>
    </source>
</reference>
<gene>
    <name evidence="2" type="ORF">H6G03_03020</name>
</gene>
<accession>A0A926ZGR7</accession>
<organism evidence="2 3">
    <name type="scientific">Aerosakkonema funiforme FACHB-1375</name>
    <dbReference type="NCBI Taxonomy" id="2949571"/>
    <lineage>
        <taxon>Bacteria</taxon>
        <taxon>Bacillati</taxon>
        <taxon>Cyanobacteriota</taxon>
        <taxon>Cyanophyceae</taxon>
        <taxon>Oscillatoriophycideae</taxon>
        <taxon>Aerosakkonematales</taxon>
        <taxon>Aerosakkonemataceae</taxon>
        <taxon>Aerosakkonema</taxon>
    </lineage>
</organism>
<keyword evidence="1" id="KW-1133">Transmembrane helix</keyword>